<organism evidence="3 4">
    <name type="scientific">Acorus gramineus</name>
    <name type="common">Dwarf sweet flag</name>
    <dbReference type="NCBI Taxonomy" id="55184"/>
    <lineage>
        <taxon>Eukaryota</taxon>
        <taxon>Viridiplantae</taxon>
        <taxon>Streptophyta</taxon>
        <taxon>Embryophyta</taxon>
        <taxon>Tracheophyta</taxon>
        <taxon>Spermatophyta</taxon>
        <taxon>Magnoliopsida</taxon>
        <taxon>Liliopsida</taxon>
        <taxon>Acoraceae</taxon>
        <taxon>Acorus</taxon>
    </lineage>
</organism>
<evidence type="ECO:0000313" key="3">
    <source>
        <dbReference type="EMBL" id="KAK1267959.1"/>
    </source>
</evidence>
<evidence type="ECO:0000256" key="2">
    <source>
        <dbReference type="SAM" id="MobiDB-lite"/>
    </source>
</evidence>
<dbReference type="AlphaFoldDB" id="A0AAV9AUC1"/>
<reference evidence="3" key="2">
    <citation type="submission" date="2023-06" db="EMBL/GenBank/DDBJ databases">
        <authorList>
            <person name="Ma L."/>
            <person name="Liu K.-W."/>
            <person name="Li Z."/>
            <person name="Hsiao Y.-Y."/>
            <person name="Qi Y."/>
            <person name="Fu T."/>
            <person name="Tang G."/>
            <person name="Zhang D."/>
            <person name="Sun W.-H."/>
            <person name="Liu D.-K."/>
            <person name="Li Y."/>
            <person name="Chen G.-Z."/>
            <person name="Liu X.-D."/>
            <person name="Liao X.-Y."/>
            <person name="Jiang Y.-T."/>
            <person name="Yu X."/>
            <person name="Hao Y."/>
            <person name="Huang J."/>
            <person name="Zhao X.-W."/>
            <person name="Ke S."/>
            <person name="Chen Y.-Y."/>
            <person name="Wu W.-L."/>
            <person name="Hsu J.-L."/>
            <person name="Lin Y.-F."/>
            <person name="Huang M.-D."/>
            <person name="Li C.-Y."/>
            <person name="Huang L."/>
            <person name="Wang Z.-W."/>
            <person name="Zhao X."/>
            <person name="Zhong W.-Y."/>
            <person name="Peng D.-H."/>
            <person name="Ahmad S."/>
            <person name="Lan S."/>
            <person name="Zhang J.-S."/>
            <person name="Tsai W.-C."/>
            <person name="Van De Peer Y."/>
            <person name="Liu Z.-J."/>
        </authorList>
    </citation>
    <scope>NUCLEOTIDE SEQUENCE</scope>
    <source>
        <strain evidence="3">SCP</strain>
        <tissue evidence="3">Leaves</tissue>
    </source>
</reference>
<dbReference type="Proteomes" id="UP001179952">
    <property type="component" value="Unassembled WGS sequence"/>
</dbReference>
<proteinExistence type="predicted"/>
<feature type="coiled-coil region" evidence="1">
    <location>
        <begin position="152"/>
        <end position="182"/>
    </location>
</feature>
<dbReference type="InterPro" id="IPR031974">
    <property type="entry name" value="PDCD7"/>
</dbReference>
<evidence type="ECO:0000313" key="4">
    <source>
        <dbReference type="Proteomes" id="UP001179952"/>
    </source>
</evidence>
<keyword evidence="4" id="KW-1185">Reference proteome</keyword>
<evidence type="ECO:0000256" key="1">
    <source>
        <dbReference type="SAM" id="Coils"/>
    </source>
</evidence>
<protein>
    <submittedName>
        <fullName evidence="3">Uncharacterized protein</fullName>
    </submittedName>
</protein>
<name>A0AAV9AUC1_ACOGR</name>
<dbReference type="PANTHER" id="PTHR48190:SF2">
    <property type="entry name" value="PROGRAMMED CELL DEATH PROTEIN 7"/>
    <property type="match status" value="1"/>
</dbReference>
<feature type="region of interest" description="Disordered" evidence="2">
    <location>
        <begin position="284"/>
        <end position="316"/>
    </location>
</feature>
<dbReference type="EMBL" id="JAUJYN010000006">
    <property type="protein sequence ID" value="KAK1267959.1"/>
    <property type="molecule type" value="Genomic_DNA"/>
</dbReference>
<dbReference type="Pfam" id="PF16021">
    <property type="entry name" value="PDCD7"/>
    <property type="match status" value="1"/>
</dbReference>
<sequence length="407" mass="46398">MIPVAPPIPAATHQWHPSPPQAVLPPLAPPSIWHSDQLHHRLKNLRETVHLLKAVKGELEAILRINGPSNEENEPRLRSLSEAIRAKRIDPKVQESLSLEAANSLMSSLESQIAPFEAVLTENGGAPWEERSAAVRLAQKMMKSRRNLKWRRKKRRRVADMLRQERERYEQADHDADEWRAREIAKDIARRKVENMKNIAKLKVNEEKRRLESELELVLMVEKLQELRSMRIQKLKNQGHFLPEEDDKFLDRVRAAVEEEEREAAAAADTHAAKDAISIAEESRKAIQGTVPDTNYMKRNNNESKGSEDLSGVTEDKSGPVLVASVHPEQRESERQGSGGGYDPVSNLPFEFYHYFHGSSTDMGTLIEVRRMWDAYIRPGGSRIPGHWVQPPPPANQVWASYLVRPK</sequence>
<feature type="region of interest" description="Disordered" evidence="2">
    <location>
        <begin position="1"/>
        <end position="23"/>
    </location>
</feature>
<feature type="compositionally biased region" description="Basic and acidic residues" evidence="2">
    <location>
        <begin position="300"/>
        <end position="316"/>
    </location>
</feature>
<dbReference type="InterPro" id="IPR052831">
    <property type="entry name" value="Apoptosis_promoter"/>
</dbReference>
<gene>
    <name evidence="3" type="ORF">QJS04_geneDACA008111</name>
</gene>
<comment type="caution">
    <text evidence="3">The sequence shown here is derived from an EMBL/GenBank/DDBJ whole genome shotgun (WGS) entry which is preliminary data.</text>
</comment>
<keyword evidence="1" id="KW-0175">Coiled coil</keyword>
<dbReference type="GO" id="GO:0005689">
    <property type="term" value="C:U12-type spliceosomal complex"/>
    <property type="evidence" value="ECO:0007669"/>
    <property type="project" value="TreeGrafter"/>
</dbReference>
<accession>A0AAV9AUC1</accession>
<reference evidence="3" key="1">
    <citation type="journal article" date="2023" name="Nat. Commun.">
        <title>Diploid and tetraploid genomes of Acorus and the evolution of monocots.</title>
        <authorList>
            <person name="Ma L."/>
            <person name="Liu K.W."/>
            <person name="Li Z."/>
            <person name="Hsiao Y.Y."/>
            <person name="Qi Y."/>
            <person name="Fu T."/>
            <person name="Tang G.D."/>
            <person name="Zhang D."/>
            <person name="Sun W.H."/>
            <person name="Liu D.K."/>
            <person name="Li Y."/>
            <person name="Chen G.Z."/>
            <person name="Liu X.D."/>
            <person name="Liao X.Y."/>
            <person name="Jiang Y.T."/>
            <person name="Yu X."/>
            <person name="Hao Y."/>
            <person name="Huang J."/>
            <person name="Zhao X.W."/>
            <person name="Ke S."/>
            <person name="Chen Y.Y."/>
            <person name="Wu W.L."/>
            <person name="Hsu J.L."/>
            <person name="Lin Y.F."/>
            <person name="Huang M.D."/>
            <person name="Li C.Y."/>
            <person name="Huang L."/>
            <person name="Wang Z.W."/>
            <person name="Zhao X."/>
            <person name="Zhong W.Y."/>
            <person name="Peng D.H."/>
            <person name="Ahmad S."/>
            <person name="Lan S."/>
            <person name="Zhang J.S."/>
            <person name="Tsai W.C."/>
            <person name="Van de Peer Y."/>
            <person name="Liu Z.J."/>
        </authorList>
    </citation>
    <scope>NUCLEOTIDE SEQUENCE</scope>
    <source>
        <strain evidence="3">SCP</strain>
    </source>
</reference>
<dbReference type="PANTHER" id="PTHR48190">
    <property type="entry name" value="PROGRAMMED CELL DEATH PROTEIN 7"/>
    <property type="match status" value="1"/>
</dbReference>